<dbReference type="GO" id="GO:0045732">
    <property type="term" value="P:positive regulation of protein catabolic process"/>
    <property type="evidence" value="ECO:0007669"/>
    <property type="project" value="TreeGrafter"/>
</dbReference>
<dbReference type="NCBIfam" id="NF008769">
    <property type="entry name" value="PRK11798.2-5"/>
    <property type="match status" value="1"/>
</dbReference>
<dbReference type="PANTHER" id="PTHR37486:SF1">
    <property type="entry name" value="STRINGENT STARVATION PROTEIN B"/>
    <property type="match status" value="1"/>
</dbReference>
<feature type="region of interest" description="Disordered" evidence="1">
    <location>
        <begin position="101"/>
        <end position="133"/>
    </location>
</feature>
<dbReference type="Gene3D" id="2.30.30.220">
    <property type="entry name" value="SspB-like"/>
    <property type="match status" value="1"/>
</dbReference>
<gene>
    <name evidence="2" type="ORF">MNBD_GAMMA05-733</name>
</gene>
<dbReference type="GO" id="GO:0005829">
    <property type="term" value="C:cytosol"/>
    <property type="evidence" value="ECO:0007669"/>
    <property type="project" value="TreeGrafter"/>
</dbReference>
<reference evidence="2" key="1">
    <citation type="submission" date="2018-06" db="EMBL/GenBank/DDBJ databases">
        <authorList>
            <person name="Zhirakovskaya E."/>
        </authorList>
    </citation>
    <scope>NUCLEOTIDE SEQUENCE</scope>
</reference>
<dbReference type="InterPro" id="IPR007481">
    <property type="entry name" value="SspB"/>
</dbReference>
<sequence>MQMTSSRPYLIRAMYQWIADNGMTPHLLVDVSVDGVQVPTEHVQNGKIILNIAPMAISSLVLGDAEVTFSARFSGKTMELYIPIDSVLALYAKENGQGMMFSEDDGAISAPDSDNDDDPDPDKPKRPSLRVVK</sequence>
<protein>
    <submittedName>
        <fullName evidence="2">Stringent starvation protein B</fullName>
    </submittedName>
</protein>
<dbReference type="SUPFAM" id="SSF101738">
    <property type="entry name" value="SspB-like"/>
    <property type="match status" value="1"/>
</dbReference>
<dbReference type="GO" id="GO:0005840">
    <property type="term" value="C:ribosome"/>
    <property type="evidence" value="ECO:0007669"/>
    <property type="project" value="TreeGrafter"/>
</dbReference>
<evidence type="ECO:0000313" key="2">
    <source>
        <dbReference type="EMBL" id="VAW52403.1"/>
    </source>
</evidence>
<dbReference type="InterPro" id="IPR036760">
    <property type="entry name" value="SspB-like_sf"/>
</dbReference>
<accession>A0A3B0WJA3</accession>
<dbReference type="PIRSF" id="PIRSF005276">
    <property type="entry name" value="SspB"/>
    <property type="match status" value="1"/>
</dbReference>
<organism evidence="2">
    <name type="scientific">hydrothermal vent metagenome</name>
    <dbReference type="NCBI Taxonomy" id="652676"/>
    <lineage>
        <taxon>unclassified sequences</taxon>
        <taxon>metagenomes</taxon>
        <taxon>ecological metagenomes</taxon>
    </lineage>
</organism>
<dbReference type="AlphaFoldDB" id="A0A3B0WJA3"/>
<dbReference type="EMBL" id="UOFE01000027">
    <property type="protein sequence ID" value="VAW52403.1"/>
    <property type="molecule type" value="Genomic_DNA"/>
</dbReference>
<proteinExistence type="predicted"/>
<dbReference type="Pfam" id="PF04386">
    <property type="entry name" value="SspB"/>
    <property type="match status" value="1"/>
</dbReference>
<name>A0A3B0WJA3_9ZZZZ</name>
<dbReference type="PANTHER" id="PTHR37486">
    <property type="entry name" value="STRINGENT STARVATION PROTEIN B"/>
    <property type="match status" value="1"/>
</dbReference>
<evidence type="ECO:0000256" key="1">
    <source>
        <dbReference type="SAM" id="MobiDB-lite"/>
    </source>
</evidence>